<dbReference type="OrthoDB" id="6500128at2759"/>
<dbReference type="GO" id="GO:0005524">
    <property type="term" value="F:ATP binding"/>
    <property type="evidence" value="ECO:0007669"/>
    <property type="project" value="InterPro"/>
</dbReference>
<dbReference type="EMBL" id="CAJOBC010003197">
    <property type="protein sequence ID" value="CAF3771700.1"/>
    <property type="molecule type" value="Genomic_DNA"/>
</dbReference>
<dbReference type="GO" id="GO:0005743">
    <property type="term" value="C:mitochondrial inner membrane"/>
    <property type="evidence" value="ECO:0007669"/>
    <property type="project" value="TreeGrafter"/>
</dbReference>
<dbReference type="PANTHER" id="PTHR43394">
    <property type="entry name" value="ATP-DEPENDENT PERMEASE MDL1, MITOCHONDRIAL"/>
    <property type="match status" value="1"/>
</dbReference>
<keyword evidence="3" id="KW-1133">Transmembrane helix</keyword>
<protein>
    <recommendedName>
        <fullName evidence="6">ABC transporter domain-containing protein</fullName>
    </recommendedName>
</protein>
<sequence length="483" mass="55180">MSEIHETAKQADAHDFIMKLPKKYDTIVGERGVCLSGGEKQRIAIARALIDNPKILLLDEATSALDNLHEVIVQQALDKASKGCTTITIAHRLSTIRNADCIYIIADGGIIEYATSSTTTMSNQVQLSNPQPVTVPATPKNRRTLGNMEEENDELNDFINDPTTKTIERNRKYQKTNNQHAMNHSTSRSNDQHNNELNNQQDNISDSAFRSAETRYPFPPFVLHFSSGQINEKQVVEELSKYLKDQHQFNLELAGYRSSTARCSQDERNLLLFVKNVESFVFLYKLDVWPQQLCKLNFILEKKPSIPPQLCMIVANVAYRINIDDFANEIRLNHDDVVNVIRLQNKFMKDTKFVKVEFMSNKTRNEWLERGYVTVHYIRYDVQEYLAQARVLICTKCCGIGHFRKQCKEQNETCRTCGDKCTDIKQHTCSQVIKCIRCSGQHKSNEMNCPIVKSFRANLTKQLLASPATPVNYNNSSLLQFPS</sequence>
<keyword evidence="2" id="KW-0812">Transmembrane</keyword>
<evidence type="ECO:0000256" key="1">
    <source>
        <dbReference type="ARBA" id="ARBA00004141"/>
    </source>
</evidence>
<dbReference type="InterPro" id="IPR003439">
    <property type="entry name" value="ABC_transporter-like_ATP-bd"/>
</dbReference>
<dbReference type="InterPro" id="IPR027417">
    <property type="entry name" value="P-loop_NTPase"/>
</dbReference>
<dbReference type="Proteomes" id="UP000663829">
    <property type="component" value="Unassembled WGS sequence"/>
</dbReference>
<dbReference type="GO" id="GO:0016887">
    <property type="term" value="F:ATP hydrolysis activity"/>
    <property type="evidence" value="ECO:0007669"/>
    <property type="project" value="InterPro"/>
</dbReference>
<feature type="region of interest" description="Disordered" evidence="5">
    <location>
        <begin position="174"/>
        <end position="201"/>
    </location>
</feature>
<evidence type="ECO:0000256" key="3">
    <source>
        <dbReference type="ARBA" id="ARBA00022989"/>
    </source>
</evidence>
<evidence type="ECO:0000313" key="7">
    <source>
        <dbReference type="EMBL" id="CAF1000252.1"/>
    </source>
</evidence>
<evidence type="ECO:0000313" key="8">
    <source>
        <dbReference type="EMBL" id="CAF3771700.1"/>
    </source>
</evidence>
<accession>A0A814GRE1</accession>
<keyword evidence="9" id="KW-1185">Reference proteome</keyword>
<evidence type="ECO:0000256" key="4">
    <source>
        <dbReference type="ARBA" id="ARBA00023136"/>
    </source>
</evidence>
<dbReference type="Gene3D" id="1.20.1560.10">
    <property type="entry name" value="ABC transporter type 1, transmembrane domain"/>
    <property type="match status" value="1"/>
</dbReference>
<dbReference type="EMBL" id="CAJNOQ010003197">
    <property type="protein sequence ID" value="CAF1000252.1"/>
    <property type="molecule type" value="Genomic_DNA"/>
</dbReference>
<comment type="subcellular location">
    <subcellularLocation>
        <location evidence="1">Membrane</location>
        <topology evidence="1">Multi-pass membrane protein</topology>
    </subcellularLocation>
</comment>
<dbReference type="GO" id="GO:0090374">
    <property type="term" value="P:oligopeptide export from mitochondrion"/>
    <property type="evidence" value="ECO:0007669"/>
    <property type="project" value="TreeGrafter"/>
</dbReference>
<feature type="compositionally biased region" description="Polar residues" evidence="5">
    <location>
        <begin position="175"/>
        <end position="189"/>
    </location>
</feature>
<comment type="caution">
    <text evidence="7">The sequence shown here is derived from an EMBL/GenBank/DDBJ whole genome shotgun (WGS) entry which is preliminary data.</text>
</comment>
<dbReference type="InterPro" id="IPR036640">
    <property type="entry name" value="ABC1_TM_sf"/>
</dbReference>
<organism evidence="7 9">
    <name type="scientific">Didymodactylos carnosus</name>
    <dbReference type="NCBI Taxonomy" id="1234261"/>
    <lineage>
        <taxon>Eukaryota</taxon>
        <taxon>Metazoa</taxon>
        <taxon>Spiralia</taxon>
        <taxon>Gnathifera</taxon>
        <taxon>Rotifera</taxon>
        <taxon>Eurotatoria</taxon>
        <taxon>Bdelloidea</taxon>
        <taxon>Philodinida</taxon>
        <taxon>Philodinidae</taxon>
        <taxon>Didymodactylos</taxon>
    </lineage>
</organism>
<name>A0A814GRE1_9BILA</name>
<proteinExistence type="predicted"/>
<evidence type="ECO:0000256" key="5">
    <source>
        <dbReference type="SAM" id="MobiDB-lite"/>
    </source>
</evidence>
<dbReference type="Pfam" id="PF00005">
    <property type="entry name" value="ABC_tran"/>
    <property type="match status" value="1"/>
</dbReference>
<reference evidence="7" key="1">
    <citation type="submission" date="2021-02" db="EMBL/GenBank/DDBJ databases">
        <authorList>
            <person name="Nowell W R."/>
        </authorList>
    </citation>
    <scope>NUCLEOTIDE SEQUENCE</scope>
</reference>
<evidence type="ECO:0000259" key="6">
    <source>
        <dbReference type="Pfam" id="PF00005"/>
    </source>
</evidence>
<dbReference type="Proteomes" id="UP000681722">
    <property type="component" value="Unassembled WGS sequence"/>
</dbReference>
<gene>
    <name evidence="7" type="ORF">GPM918_LOCUS13717</name>
    <name evidence="8" type="ORF">SRO942_LOCUS13717</name>
</gene>
<keyword evidence="4" id="KW-0472">Membrane</keyword>
<feature type="domain" description="ABC transporter" evidence="6">
    <location>
        <begin position="4"/>
        <end position="63"/>
    </location>
</feature>
<dbReference type="SUPFAM" id="SSF52540">
    <property type="entry name" value="P-loop containing nucleoside triphosphate hydrolases"/>
    <property type="match status" value="1"/>
</dbReference>
<dbReference type="AlphaFoldDB" id="A0A814GRE1"/>
<dbReference type="PANTHER" id="PTHR43394:SF27">
    <property type="entry name" value="ATP-DEPENDENT TRANSLOCASE ABCB1-LIKE"/>
    <property type="match status" value="1"/>
</dbReference>
<dbReference type="Gene3D" id="3.40.50.300">
    <property type="entry name" value="P-loop containing nucleotide triphosphate hydrolases"/>
    <property type="match status" value="1"/>
</dbReference>
<dbReference type="GO" id="GO:0015421">
    <property type="term" value="F:ABC-type oligopeptide transporter activity"/>
    <property type="evidence" value="ECO:0007669"/>
    <property type="project" value="TreeGrafter"/>
</dbReference>
<evidence type="ECO:0000313" key="9">
    <source>
        <dbReference type="Proteomes" id="UP000663829"/>
    </source>
</evidence>
<evidence type="ECO:0000256" key="2">
    <source>
        <dbReference type="ARBA" id="ARBA00022692"/>
    </source>
</evidence>
<dbReference type="InterPro" id="IPR039421">
    <property type="entry name" value="Type_1_exporter"/>
</dbReference>